<feature type="transmembrane region" description="Helical" evidence="1">
    <location>
        <begin position="21"/>
        <end position="43"/>
    </location>
</feature>
<keyword evidence="1" id="KW-1133">Transmembrane helix</keyword>
<organism evidence="2 3">
    <name type="scientific">Candidatus Nanogingivalis gingivitcus</name>
    <dbReference type="NCBI Taxonomy" id="2171992"/>
    <lineage>
        <taxon>Bacteria</taxon>
        <taxon>Candidatus Saccharimonadota</taxon>
        <taxon>Candidatus Nanosyncoccalia</taxon>
        <taxon>Candidatus Nanogingivales</taxon>
        <taxon>Candidatus Nanogingivalaceae</taxon>
        <taxon>Candidatus Nanogingivalis</taxon>
    </lineage>
</organism>
<feature type="transmembrane region" description="Helical" evidence="1">
    <location>
        <begin position="96"/>
        <end position="120"/>
    </location>
</feature>
<comment type="caution">
    <text evidence="2">The sequence shown here is derived from an EMBL/GenBank/DDBJ whole genome shotgun (WGS) entry which is preliminary data.</text>
</comment>
<gene>
    <name evidence="2" type="ORF">G6CMJM_00171</name>
</gene>
<keyword evidence="3" id="KW-1185">Reference proteome</keyword>
<protein>
    <recommendedName>
        <fullName evidence="4">VIT family protein</fullName>
    </recommendedName>
</protein>
<dbReference type="Proteomes" id="UP001190925">
    <property type="component" value="Unassembled WGS sequence"/>
</dbReference>
<reference evidence="2 3" key="1">
    <citation type="journal article" date="2018" name="bioRxiv">
        <title>Evidence of independent acquisition and adaption of ultra-small bacteria to human hosts across the highly diverse yet reduced genomes of the phylum Saccharibacteria.</title>
        <authorList>
            <person name="McLean J.S."/>
            <person name="Bor B."/>
            <person name="To T.T."/>
            <person name="Liu Q."/>
            <person name="Kearns K.A."/>
            <person name="Solden L.M."/>
            <person name="Wrighton K.C."/>
            <person name="He X."/>
            <person name="Shi W."/>
        </authorList>
    </citation>
    <scope>NUCLEOTIDE SEQUENCE [LARGE SCALE GENOMIC DNA]</scope>
    <source>
        <strain evidence="2 3">TM7_CMJM_G6_1_HOT_870</strain>
    </source>
</reference>
<accession>A0ABY0FL01</accession>
<evidence type="ECO:0000256" key="1">
    <source>
        <dbReference type="SAM" id="Phobius"/>
    </source>
</evidence>
<evidence type="ECO:0008006" key="4">
    <source>
        <dbReference type="Google" id="ProtNLM"/>
    </source>
</evidence>
<name>A0ABY0FL01_9BACT</name>
<feature type="transmembrane region" description="Helical" evidence="1">
    <location>
        <begin position="126"/>
        <end position="147"/>
    </location>
</feature>
<dbReference type="RefSeq" id="WP_129718594.1">
    <property type="nucleotide sequence ID" value="NZ_PRLK01000002.1"/>
</dbReference>
<sequence length="178" mass="19799">MMIFFKHAHNKRKDLSKEEKKIYASFLAERLYGTFTILVLNIGLLSDVENIGKKYALLAIITTTIGLVMASFFSKEMAHKVVHGKAMDKVKVRKTLASKVGIIMAAVPSLIFVSLSYFGLFNMKTALEITVVSEVITILVYVIRAAYTRGGTKLTRLISISLQFIVAAIIVAIKLFVH</sequence>
<evidence type="ECO:0000313" key="3">
    <source>
        <dbReference type="Proteomes" id="UP001190925"/>
    </source>
</evidence>
<proteinExistence type="predicted"/>
<evidence type="ECO:0000313" key="2">
    <source>
        <dbReference type="EMBL" id="RYC72835.1"/>
    </source>
</evidence>
<feature type="transmembrane region" description="Helical" evidence="1">
    <location>
        <begin position="154"/>
        <end position="177"/>
    </location>
</feature>
<keyword evidence="1" id="KW-0812">Transmembrane</keyword>
<reference evidence="2 3" key="2">
    <citation type="journal article" date="2020" name="Cell Rep.">
        <title>Acquisition and Adaptation of Ultra-small Parasitic Reduced Genome Bacteria to Mammalian Hosts.</title>
        <authorList>
            <person name="McLean J.S."/>
            <person name="Bor B."/>
            <person name="Kerns K.A."/>
            <person name="Liu Q."/>
            <person name="To T.T."/>
            <person name="Solden L."/>
            <person name="Hendrickson E.L."/>
            <person name="Wrighton K."/>
            <person name="Shi W."/>
            <person name="He X."/>
        </authorList>
    </citation>
    <scope>NUCLEOTIDE SEQUENCE [LARGE SCALE GENOMIC DNA]</scope>
    <source>
        <strain evidence="2 3">TM7_CMJM_G6_1_HOT_870</strain>
    </source>
</reference>
<dbReference type="EMBL" id="PRLK01000002">
    <property type="protein sequence ID" value="RYC72835.1"/>
    <property type="molecule type" value="Genomic_DNA"/>
</dbReference>
<feature type="transmembrane region" description="Helical" evidence="1">
    <location>
        <begin position="55"/>
        <end position="75"/>
    </location>
</feature>
<keyword evidence="1" id="KW-0472">Membrane</keyword>